<feature type="compositionally biased region" description="Low complexity" evidence="1">
    <location>
        <begin position="444"/>
        <end position="457"/>
    </location>
</feature>
<dbReference type="AlphaFoldDB" id="A0AAW1RR37"/>
<organism evidence="2 3">
    <name type="scientific">Elliptochloris bilobata</name>
    <dbReference type="NCBI Taxonomy" id="381761"/>
    <lineage>
        <taxon>Eukaryota</taxon>
        <taxon>Viridiplantae</taxon>
        <taxon>Chlorophyta</taxon>
        <taxon>core chlorophytes</taxon>
        <taxon>Trebouxiophyceae</taxon>
        <taxon>Trebouxiophyceae incertae sedis</taxon>
        <taxon>Elliptochloris clade</taxon>
        <taxon>Elliptochloris</taxon>
    </lineage>
</organism>
<evidence type="ECO:0000256" key="1">
    <source>
        <dbReference type="SAM" id="MobiDB-lite"/>
    </source>
</evidence>
<feature type="region of interest" description="Disordered" evidence="1">
    <location>
        <begin position="83"/>
        <end position="109"/>
    </location>
</feature>
<evidence type="ECO:0008006" key="4">
    <source>
        <dbReference type="Google" id="ProtNLM"/>
    </source>
</evidence>
<feature type="compositionally biased region" description="Acidic residues" evidence="1">
    <location>
        <begin position="209"/>
        <end position="219"/>
    </location>
</feature>
<dbReference type="Proteomes" id="UP001445335">
    <property type="component" value="Unassembled WGS sequence"/>
</dbReference>
<reference evidence="2 3" key="1">
    <citation type="journal article" date="2024" name="Nat. Commun.">
        <title>Phylogenomics reveals the evolutionary origins of lichenization in chlorophyte algae.</title>
        <authorList>
            <person name="Puginier C."/>
            <person name="Libourel C."/>
            <person name="Otte J."/>
            <person name="Skaloud P."/>
            <person name="Haon M."/>
            <person name="Grisel S."/>
            <person name="Petersen M."/>
            <person name="Berrin J.G."/>
            <person name="Delaux P.M."/>
            <person name="Dal Grande F."/>
            <person name="Keller J."/>
        </authorList>
    </citation>
    <scope>NUCLEOTIDE SEQUENCE [LARGE SCALE GENOMIC DNA]</scope>
    <source>
        <strain evidence="2 3">SAG 245.80</strain>
    </source>
</reference>
<feature type="region of interest" description="Disordered" evidence="1">
    <location>
        <begin position="204"/>
        <end position="330"/>
    </location>
</feature>
<protein>
    <recommendedName>
        <fullName evidence="4">Condensin complex subunit 2</fullName>
    </recommendedName>
</protein>
<dbReference type="EMBL" id="JALJOU010000027">
    <property type="protein sequence ID" value="KAK9836035.1"/>
    <property type="molecule type" value="Genomic_DNA"/>
</dbReference>
<feature type="compositionally biased region" description="Low complexity" evidence="1">
    <location>
        <begin position="261"/>
        <end position="279"/>
    </location>
</feature>
<sequence>MLNRTLQKALQDIDLKRHRTNPFDERYLGLCLSEFVEAGGAPPAADNGRTLVESAACNVHARIELIRSMKLVLLKQSMQAVKQCQTEKPGRRSAKGKPEADAEPQRAAPGSATRFFTANALETYKQYKEGQLSFSLGDKAVGSHTCTYHRDTHLLVDAASHVAPSVSQLLASMRLLSFEVALASSCETVESTFIRDLLDACADSGEPGSDTEDDEDMMDDGSPPRSKGADMAQTGSPVDYAGPAWPASPGREACCQSPGIASPAAPAATKPGLLRSPTLRPRRRSALVQHAAPASPVTDNIEDDERRLPVLQPAARSKPKRAAEDEGAASSRLVLDLRPETLAALQPSVLLKAPARLLFRPVHDCNSLLLPARRPAEAPDAPSAAVCCPLPDMPALIASDLRRGMVMPVDLVALKKSVQAGVAEDAHAYALPGCGQAEEHSGMQAAAEPSAEPAQHHPAGHIRDMQCTPQHGAAACTEDAALDAPVAINLSQAEERGSRRKRTREGLCERAIKEVLQARRKAGSSLSALQGLVAPRLQAGASLSAVRTACLSSGQPAADGTLQR</sequence>
<gene>
    <name evidence="2" type="ORF">WJX81_007852</name>
</gene>
<keyword evidence="3" id="KW-1185">Reference proteome</keyword>
<comment type="caution">
    <text evidence="2">The sequence shown here is derived from an EMBL/GenBank/DDBJ whole genome shotgun (WGS) entry which is preliminary data.</text>
</comment>
<accession>A0AAW1RR37</accession>
<name>A0AAW1RR37_9CHLO</name>
<feature type="region of interest" description="Disordered" evidence="1">
    <location>
        <begin position="440"/>
        <end position="461"/>
    </location>
</feature>
<proteinExistence type="predicted"/>
<evidence type="ECO:0000313" key="3">
    <source>
        <dbReference type="Proteomes" id="UP001445335"/>
    </source>
</evidence>
<evidence type="ECO:0000313" key="2">
    <source>
        <dbReference type="EMBL" id="KAK9836035.1"/>
    </source>
</evidence>